<dbReference type="Proteomes" id="UP000703661">
    <property type="component" value="Unassembled WGS sequence"/>
</dbReference>
<feature type="region of interest" description="Disordered" evidence="1">
    <location>
        <begin position="30"/>
        <end position="72"/>
    </location>
</feature>
<comment type="caution">
    <text evidence="3">The sequence shown here is derived from an EMBL/GenBank/DDBJ whole genome shotgun (WGS) entry which is preliminary data.</text>
</comment>
<keyword evidence="2" id="KW-0812">Transmembrane</keyword>
<feature type="compositionally biased region" description="Polar residues" evidence="1">
    <location>
        <begin position="114"/>
        <end position="135"/>
    </location>
</feature>
<feature type="region of interest" description="Disordered" evidence="1">
    <location>
        <begin position="111"/>
        <end position="140"/>
    </location>
</feature>
<accession>A0A9P6SYV3</accession>
<keyword evidence="2" id="KW-0472">Membrane</keyword>
<evidence type="ECO:0000256" key="2">
    <source>
        <dbReference type="SAM" id="Phobius"/>
    </source>
</evidence>
<feature type="compositionally biased region" description="Low complexity" evidence="1">
    <location>
        <begin position="30"/>
        <end position="62"/>
    </location>
</feature>
<evidence type="ECO:0000313" key="3">
    <source>
        <dbReference type="EMBL" id="KAG0012596.1"/>
    </source>
</evidence>
<sequence length="326" mass="34058">METINGTQVPISSSSATSISSSTTVLSTTTTTTTISTTSQTTTGSASTATSSSTSGDIVSTSPTTVPESASKTSTISPLVIGLISAGSVALVVAIIAIALLLRTRRRFKDDSGDFTSLRDNPSSPTDETSKSSIFKSEESQDILSRGAAVGAPFGAMAAGRSSSNTVRSAEPMIKEAPNMLAYNSTQSPPSPTASLPLVERGSPILGRTPESSEGVGSGAETTDGVGSEKSSRGTKGSALTAGDAQLIAETFRKSMRRPRWDDTDDQDEEEQDEARRAANELLKRELSEQGLDVQRGVQRRVTIQDSTHRSSAHPPLSHKTDDSRS</sequence>
<evidence type="ECO:0000256" key="1">
    <source>
        <dbReference type="SAM" id="MobiDB-lite"/>
    </source>
</evidence>
<protein>
    <submittedName>
        <fullName evidence="3">Uncharacterized protein</fullName>
    </submittedName>
</protein>
<feature type="region of interest" description="Disordered" evidence="1">
    <location>
        <begin position="182"/>
        <end position="326"/>
    </location>
</feature>
<proteinExistence type="predicted"/>
<dbReference type="EMBL" id="JAAAID010000961">
    <property type="protein sequence ID" value="KAG0012596.1"/>
    <property type="molecule type" value="Genomic_DNA"/>
</dbReference>
<gene>
    <name evidence="3" type="ORF">BGZ80_011638</name>
</gene>
<keyword evidence="4" id="KW-1185">Reference proteome</keyword>
<keyword evidence="2" id="KW-1133">Transmembrane helix</keyword>
<feature type="compositionally biased region" description="Acidic residues" evidence="1">
    <location>
        <begin position="263"/>
        <end position="273"/>
    </location>
</feature>
<dbReference type="AlphaFoldDB" id="A0A9P6SYV3"/>
<feature type="compositionally biased region" description="Polar residues" evidence="1">
    <location>
        <begin position="63"/>
        <end position="72"/>
    </location>
</feature>
<reference evidence="3" key="1">
    <citation type="journal article" date="2020" name="Fungal Divers.">
        <title>Resolving the Mortierellaceae phylogeny through synthesis of multi-gene phylogenetics and phylogenomics.</title>
        <authorList>
            <person name="Vandepol N."/>
            <person name="Liber J."/>
            <person name="Desiro A."/>
            <person name="Na H."/>
            <person name="Kennedy M."/>
            <person name="Barry K."/>
            <person name="Grigoriev I.V."/>
            <person name="Miller A.N."/>
            <person name="O'Donnell K."/>
            <person name="Stajich J.E."/>
            <person name="Bonito G."/>
        </authorList>
    </citation>
    <scope>NUCLEOTIDE SEQUENCE</scope>
    <source>
        <strain evidence="3">NRRL 2769</strain>
    </source>
</reference>
<organism evidence="3 4">
    <name type="scientific">Entomortierella chlamydospora</name>
    <dbReference type="NCBI Taxonomy" id="101097"/>
    <lineage>
        <taxon>Eukaryota</taxon>
        <taxon>Fungi</taxon>
        <taxon>Fungi incertae sedis</taxon>
        <taxon>Mucoromycota</taxon>
        <taxon>Mortierellomycotina</taxon>
        <taxon>Mortierellomycetes</taxon>
        <taxon>Mortierellales</taxon>
        <taxon>Mortierellaceae</taxon>
        <taxon>Entomortierella</taxon>
    </lineage>
</organism>
<evidence type="ECO:0000313" key="4">
    <source>
        <dbReference type="Proteomes" id="UP000703661"/>
    </source>
</evidence>
<name>A0A9P6SYV3_9FUNG</name>
<feature type="transmembrane region" description="Helical" evidence="2">
    <location>
        <begin position="79"/>
        <end position="102"/>
    </location>
</feature>
<feature type="compositionally biased region" description="Basic and acidic residues" evidence="1">
    <location>
        <begin position="274"/>
        <end position="288"/>
    </location>
</feature>